<proteinExistence type="predicted"/>
<organism evidence="1 2">
    <name type="scientific">Arachis hypogaea</name>
    <name type="common">Peanut</name>
    <dbReference type="NCBI Taxonomy" id="3818"/>
    <lineage>
        <taxon>Eukaryota</taxon>
        <taxon>Viridiplantae</taxon>
        <taxon>Streptophyta</taxon>
        <taxon>Embryophyta</taxon>
        <taxon>Tracheophyta</taxon>
        <taxon>Spermatophyta</taxon>
        <taxon>Magnoliopsida</taxon>
        <taxon>eudicotyledons</taxon>
        <taxon>Gunneridae</taxon>
        <taxon>Pentapetalae</taxon>
        <taxon>rosids</taxon>
        <taxon>fabids</taxon>
        <taxon>Fabales</taxon>
        <taxon>Fabaceae</taxon>
        <taxon>Papilionoideae</taxon>
        <taxon>50 kb inversion clade</taxon>
        <taxon>dalbergioids sensu lato</taxon>
        <taxon>Dalbergieae</taxon>
        <taxon>Pterocarpus clade</taxon>
        <taxon>Arachis</taxon>
    </lineage>
</organism>
<dbReference type="EMBL" id="SDMP01000005">
    <property type="protein sequence ID" value="RYR58748.1"/>
    <property type="molecule type" value="Genomic_DNA"/>
</dbReference>
<gene>
    <name evidence="1" type="ORF">Ahy_A05g024629</name>
</gene>
<comment type="caution">
    <text evidence="1">The sequence shown here is derived from an EMBL/GenBank/DDBJ whole genome shotgun (WGS) entry which is preliminary data.</text>
</comment>
<dbReference type="AlphaFoldDB" id="A0A445D6J2"/>
<name>A0A445D6J2_ARAHY</name>
<accession>A0A445D6J2</accession>
<evidence type="ECO:0000313" key="1">
    <source>
        <dbReference type="EMBL" id="RYR58748.1"/>
    </source>
</evidence>
<evidence type="ECO:0000313" key="2">
    <source>
        <dbReference type="Proteomes" id="UP000289738"/>
    </source>
</evidence>
<dbReference type="Proteomes" id="UP000289738">
    <property type="component" value="Chromosome A05"/>
</dbReference>
<sequence length="70" mass="7890">MSMTRYYNDGTPLPRAVVLYRSVPGRHRAPPTLPQRISCSHLPAFQVSAGFPYPGEIIRVIYFVALLCKL</sequence>
<protein>
    <submittedName>
        <fullName evidence="1">Uncharacterized protein</fullName>
    </submittedName>
</protein>
<keyword evidence="2" id="KW-1185">Reference proteome</keyword>
<reference evidence="1 2" key="1">
    <citation type="submission" date="2019-01" db="EMBL/GenBank/DDBJ databases">
        <title>Sequencing of cultivated peanut Arachis hypogaea provides insights into genome evolution and oil improvement.</title>
        <authorList>
            <person name="Chen X."/>
        </authorList>
    </citation>
    <scope>NUCLEOTIDE SEQUENCE [LARGE SCALE GENOMIC DNA]</scope>
    <source>
        <strain evidence="2">cv. Fuhuasheng</strain>
        <tissue evidence="1">Leaves</tissue>
    </source>
</reference>